<evidence type="ECO:0000313" key="7">
    <source>
        <dbReference type="EMBL" id="CAD7662646.1"/>
    </source>
</evidence>
<dbReference type="OrthoDB" id="6498073at2759"/>
<feature type="transmembrane region" description="Helical" evidence="5">
    <location>
        <begin position="76"/>
        <end position="102"/>
    </location>
</feature>
<organism evidence="7">
    <name type="scientific">Oppiella nova</name>
    <dbReference type="NCBI Taxonomy" id="334625"/>
    <lineage>
        <taxon>Eukaryota</taxon>
        <taxon>Metazoa</taxon>
        <taxon>Ecdysozoa</taxon>
        <taxon>Arthropoda</taxon>
        <taxon>Chelicerata</taxon>
        <taxon>Arachnida</taxon>
        <taxon>Acari</taxon>
        <taxon>Acariformes</taxon>
        <taxon>Sarcoptiformes</taxon>
        <taxon>Oribatida</taxon>
        <taxon>Brachypylina</taxon>
        <taxon>Oppioidea</taxon>
        <taxon>Oppiidae</taxon>
        <taxon>Oppiella</taxon>
    </lineage>
</organism>
<evidence type="ECO:0000256" key="4">
    <source>
        <dbReference type="ARBA" id="ARBA00023136"/>
    </source>
</evidence>
<feature type="non-terminal residue" evidence="7">
    <location>
        <position position="254"/>
    </location>
</feature>
<feature type="domain" description="Amino acid transporter transmembrane" evidence="6">
    <location>
        <begin position="2"/>
        <end position="253"/>
    </location>
</feature>
<dbReference type="EMBL" id="OC943521">
    <property type="protein sequence ID" value="CAD7662646.1"/>
    <property type="molecule type" value="Genomic_DNA"/>
</dbReference>
<evidence type="ECO:0000256" key="3">
    <source>
        <dbReference type="ARBA" id="ARBA00022989"/>
    </source>
</evidence>
<proteinExistence type="predicted"/>
<evidence type="ECO:0000313" key="8">
    <source>
        <dbReference type="Proteomes" id="UP000728032"/>
    </source>
</evidence>
<dbReference type="EMBL" id="CAJPVJ010028696">
    <property type="protein sequence ID" value="CAG2179782.1"/>
    <property type="molecule type" value="Genomic_DNA"/>
</dbReference>
<keyword evidence="2 5" id="KW-0812">Transmembrane</keyword>
<evidence type="ECO:0000256" key="1">
    <source>
        <dbReference type="ARBA" id="ARBA00004141"/>
    </source>
</evidence>
<feature type="non-terminal residue" evidence="7">
    <location>
        <position position="1"/>
    </location>
</feature>
<keyword evidence="8" id="KW-1185">Reference proteome</keyword>
<sequence length="254" mass="28469">IRLLTIASGCANVVQLVSFIIIIYNLVQNVEPISSRRAIGNELPLFFSITVYTFEGITSSMPLYRAVRNKHNFSKLFGVVNGAILIAISLYIAIGLLGYLKYGDEVESVITLSLPNEPVYDSVLLMYSLAVTVSYPVQMYVAIQQLWPRIESRLQAHKMDSNYINASNYILRTVLVIITFGLAAFIPRLDLIIALVGAVSSSFIAIIIPPVLHTIIYWERDISKQRKRVIYTRNLIVFIVGILGFATGTYFKIL</sequence>
<feature type="transmembrane region" description="Helical" evidence="5">
    <location>
        <begin position="6"/>
        <end position="27"/>
    </location>
</feature>
<dbReference type="AlphaFoldDB" id="A0A7R9QXY6"/>
<dbReference type="PANTHER" id="PTHR22950:SF349">
    <property type="entry name" value="AMINO ACID TRANSPORTER TRANSMEMBRANE DOMAIN-CONTAINING PROTEIN"/>
    <property type="match status" value="1"/>
</dbReference>
<evidence type="ECO:0000256" key="5">
    <source>
        <dbReference type="SAM" id="Phobius"/>
    </source>
</evidence>
<dbReference type="InterPro" id="IPR013057">
    <property type="entry name" value="AA_transpt_TM"/>
</dbReference>
<feature type="transmembrane region" description="Helical" evidence="5">
    <location>
        <begin position="163"/>
        <end position="186"/>
    </location>
</feature>
<dbReference type="Pfam" id="PF01490">
    <property type="entry name" value="Aa_trans"/>
    <property type="match status" value="1"/>
</dbReference>
<gene>
    <name evidence="7" type="ORF">ONB1V03_LOCUS19206</name>
</gene>
<dbReference type="PANTHER" id="PTHR22950">
    <property type="entry name" value="AMINO ACID TRANSPORTER"/>
    <property type="match status" value="1"/>
</dbReference>
<feature type="transmembrane region" description="Helical" evidence="5">
    <location>
        <begin position="192"/>
        <end position="218"/>
    </location>
</feature>
<reference evidence="7" key="1">
    <citation type="submission" date="2020-11" db="EMBL/GenBank/DDBJ databases">
        <authorList>
            <person name="Tran Van P."/>
        </authorList>
    </citation>
    <scope>NUCLEOTIDE SEQUENCE</scope>
</reference>
<comment type="subcellular location">
    <subcellularLocation>
        <location evidence="1">Membrane</location>
        <topology evidence="1">Multi-pass membrane protein</topology>
    </subcellularLocation>
</comment>
<accession>A0A7R9QXY6</accession>
<dbReference type="Proteomes" id="UP000728032">
    <property type="component" value="Unassembled WGS sequence"/>
</dbReference>
<name>A0A7R9QXY6_9ACAR</name>
<protein>
    <recommendedName>
        <fullName evidence="6">Amino acid transporter transmembrane domain-containing protein</fullName>
    </recommendedName>
</protein>
<keyword evidence="4 5" id="KW-0472">Membrane</keyword>
<evidence type="ECO:0000256" key="2">
    <source>
        <dbReference type="ARBA" id="ARBA00022692"/>
    </source>
</evidence>
<dbReference type="GO" id="GO:0005774">
    <property type="term" value="C:vacuolar membrane"/>
    <property type="evidence" value="ECO:0007669"/>
    <property type="project" value="TreeGrafter"/>
</dbReference>
<feature type="transmembrane region" description="Helical" evidence="5">
    <location>
        <begin position="230"/>
        <end position="251"/>
    </location>
</feature>
<dbReference type="GO" id="GO:0015179">
    <property type="term" value="F:L-amino acid transmembrane transporter activity"/>
    <property type="evidence" value="ECO:0007669"/>
    <property type="project" value="TreeGrafter"/>
</dbReference>
<evidence type="ECO:0000259" key="6">
    <source>
        <dbReference type="Pfam" id="PF01490"/>
    </source>
</evidence>
<keyword evidence="3 5" id="KW-1133">Transmembrane helix</keyword>
<feature type="transmembrane region" description="Helical" evidence="5">
    <location>
        <begin position="122"/>
        <end position="143"/>
    </location>
</feature>